<name>F0T864_METLA</name>
<dbReference type="KEGG" id="mel:Metbo_1453"/>
<dbReference type="Pfam" id="PF00732">
    <property type="entry name" value="GMC_oxred_N"/>
    <property type="match status" value="1"/>
</dbReference>
<keyword evidence="3" id="KW-0274">FAD</keyword>
<evidence type="ECO:0000256" key="1">
    <source>
        <dbReference type="ARBA" id="ARBA00010790"/>
    </source>
</evidence>
<dbReference type="Pfam" id="PF05199">
    <property type="entry name" value="GMC_oxred_C"/>
    <property type="match status" value="1"/>
</dbReference>
<keyword evidence="4" id="KW-0560">Oxidoreductase</keyword>
<dbReference type="PANTHER" id="PTHR46056:SF12">
    <property type="entry name" value="LONG-CHAIN-ALCOHOL OXIDASE"/>
    <property type="match status" value="1"/>
</dbReference>
<evidence type="ECO:0000256" key="4">
    <source>
        <dbReference type="ARBA" id="ARBA00023002"/>
    </source>
</evidence>
<dbReference type="GO" id="GO:0016614">
    <property type="term" value="F:oxidoreductase activity, acting on CH-OH group of donors"/>
    <property type="evidence" value="ECO:0007669"/>
    <property type="project" value="InterPro"/>
</dbReference>
<dbReference type="PANTHER" id="PTHR46056">
    <property type="entry name" value="LONG-CHAIN-ALCOHOL OXIDASE"/>
    <property type="match status" value="1"/>
</dbReference>
<dbReference type="InterPro" id="IPR036188">
    <property type="entry name" value="FAD/NAD-bd_sf"/>
</dbReference>
<feature type="domain" description="4Fe-4S ferredoxin-type" evidence="5">
    <location>
        <begin position="127"/>
        <end position="156"/>
    </location>
</feature>
<accession>F0T864</accession>
<dbReference type="STRING" id="877455.Metbo_1453"/>
<dbReference type="OrthoDB" id="346033at2157"/>
<dbReference type="EMBL" id="CP002551">
    <property type="protein sequence ID" value="ADZ09690.1"/>
    <property type="molecule type" value="Genomic_DNA"/>
</dbReference>
<dbReference type="RefSeq" id="WP_013645041.1">
    <property type="nucleotide sequence ID" value="NC_015216.1"/>
</dbReference>
<dbReference type="SUPFAM" id="SSF51905">
    <property type="entry name" value="FAD/NAD(P)-binding domain"/>
    <property type="match status" value="1"/>
</dbReference>
<sequence length="399" mass="42788">MNVLVVGSGAAGGTVARELSKNGISVTIIEKGPAIKVKNAYKEYIIQNVGTEISNTVCLGGTTLVTLGNGMKDCADDFKEFGIDLNPEFEEIERELFVSHLPDSHFGDGTKRIMESAESIGFEVEKMPKFIDPTSCKPCGKCALGCPQDAKWTSMTFIEEAEKYGARIIENTPVTDIIVSEGKVRGVKSYEEIFEADIVILAAGAIETPRLLQKIGMNAGNNLFVDTFVTVGGILENIKFNTELQMNAIIKFDNFIIGPHFTEVLVNDLNAHNARKKDVIGLMVMIKDEPSGKVTPDEIIKLNTGNDLAKLAQGSAIASSILIEAGVDPKTIVSTHARGAHLGGTASIGDLVNKNLQTEVEGLYVGDASIFPKAPGAPPVLTIIALAKRLAKHVMEMSL</sequence>
<dbReference type="GeneID" id="10277904"/>
<keyword evidence="7" id="KW-1185">Reference proteome</keyword>
<comment type="similarity">
    <text evidence="1">Belongs to the GMC oxidoreductase family.</text>
</comment>
<gene>
    <name evidence="6" type="ordered locus">Metbo_1453</name>
</gene>
<dbReference type="PROSITE" id="PS51379">
    <property type="entry name" value="4FE4S_FER_2"/>
    <property type="match status" value="1"/>
</dbReference>
<evidence type="ECO:0000313" key="7">
    <source>
        <dbReference type="Proteomes" id="UP000007490"/>
    </source>
</evidence>
<dbReference type="InterPro" id="IPR000172">
    <property type="entry name" value="GMC_OxRdtase_N"/>
</dbReference>
<organism evidence="6 7">
    <name type="scientific">Methanobacterium lacus (strain AL-21)</name>
    <dbReference type="NCBI Taxonomy" id="877455"/>
    <lineage>
        <taxon>Archaea</taxon>
        <taxon>Methanobacteriati</taxon>
        <taxon>Methanobacteriota</taxon>
        <taxon>Methanomada group</taxon>
        <taxon>Methanobacteria</taxon>
        <taxon>Methanobacteriales</taxon>
        <taxon>Methanobacteriaceae</taxon>
        <taxon>Methanobacterium</taxon>
    </lineage>
</organism>
<dbReference type="InterPro" id="IPR017896">
    <property type="entry name" value="4Fe4S_Fe-S-bd"/>
</dbReference>
<dbReference type="Gene3D" id="3.50.50.60">
    <property type="entry name" value="FAD/NAD(P)-binding domain"/>
    <property type="match status" value="3"/>
</dbReference>
<evidence type="ECO:0000259" key="5">
    <source>
        <dbReference type="PROSITE" id="PS51379"/>
    </source>
</evidence>
<reference evidence="7" key="1">
    <citation type="submission" date="2011-02" db="EMBL/GenBank/DDBJ databases">
        <title>Complete sequence of Methanobacterium sp. AL-21.</title>
        <authorList>
            <consortium name="US DOE Joint Genome Institute"/>
            <person name="Lucas S."/>
            <person name="Copeland A."/>
            <person name="Lapidus A."/>
            <person name="Cheng J.-F."/>
            <person name="Goodwin L."/>
            <person name="Pitluck S."/>
            <person name="Chertkov O."/>
            <person name="Detter J.C."/>
            <person name="Han C."/>
            <person name="Tapia R."/>
            <person name="Land M."/>
            <person name="Hauser L."/>
            <person name="Kyrpides N."/>
            <person name="Ivanova N."/>
            <person name="Mikhailova N."/>
            <person name="Pagani I."/>
            <person name="Cadillo-Quiroz H."/>
            <person name="Imachi H."/>
            <person name="Zinder S."/>
            <person name="Liu W."/>
            <person name="Woyke T."/>
        </authorList>
    </citation>
    <scope>NUCLEOTIDE SEQUENCE [LARGE SCALE GENOMIC DNA]</scope>
    <source>
        <strain evidence="7">AL-21</strain>
    </source>
</reference>
<dbReference type="AlphaFoldDB" id="F0T864"/>
<dbReference type="eggNOG" id="arCOG02232">
    <property type="taxonomic scope" value="Archaea"/>
</dbReference>
<protein>
    <submittedName>
        <fullName evidence="6">FAD dependent oxidoreductase</fullName>
    </submittedName>
</protein>
<proteinExistence type="inferred from homology"/>
<dbReference type="Proteomes" id="UP000007490">
    <property type="component" value="Chromosome"/>
</dbReference>
<keyword evidence="2" id="KW-0285">Flavoprotein</keyword>
<evidence type="ECO:0000313" key="6">
    <source>
        <dbReference type="EMBL" id="ADZ09690.1"/>
    </source>
</evidence>
<dbReference type="GO" id="GO:0050660">
    <property type="term" value="F:flavin adenine dinucleotide binding"/>
    <property type="evidence" value="ECO:0007669"/>
    <property type="project" value="InterPro"/>
</dbReference>
<dbReference type="HOGENOM" id="CLU_052500_0_0_2"/>
<evidence type="ECO:0000256" key="2">
    <source>
        <dbReference type="ARBA" id="ARBA00022630"/>
    </source>
</evidence>
<evidence type="ECO:0000256" key="3">
    <source>
        <dbReference type="ARBA" id="ARBA00022827"/>
    </source>
</evidence>
<dbReference type="InterPro" id="IPR007867">
    <property type="entry name" value="GMC_OxRtase_C"/>
</dbReference>
<reference evidence="6 7" key="2">
    <citation type="journal article" date="2014" name="Int. J. Syst. Evol. Microbiol.">
        <title>Methanobacterium paludis sp. nov. and a novel strain of Methanobacterium lacus isolated from northern peatlands.</title>
        <authorList>
            <person name="Cadillo-Quiroz H."/>
            <person name="Brauer S.L."/>
            <person name="Goodson N."/>
            <person name="Yavitt J.B."/>
            <person name="Zinder S.H."/>
        </authorList>
    </citation>
    <scope>NUCLEOTIDE SEQUENCE [LARGE SCALE GENOMIC DNA]</scope>
    <source>
        <strain evidence="6 7">AL-21</strain>
    </source>
</reference>